<organism evidence="5 6">
    <name type="scientific">Steinernema hermaphroditum</name>
    <dbReference type="NCBI Taxonomy" id="289476"/>
    <lineage>
        <taxon>Eukaryota</taxon>
        <taxon>Metazoa</taxon>
        <taxon>Ecdysozoa</taxon>
        <taxon>Nematoda</taxon>
        <taxon>Chromadorea</taxon>
        <taxon>Rhabditida</taxon>
        <taxon>Tylenchina</taxon>
        <taxon>Panagrolaimomorpha</taxon>
        <taxon>Strongyloidoidea</taxon>
        <taxon>Steinernematidae</taxon>
        <taxon>Steinernema</taxon>
    </lineage>
</organism>
<dbReference type="PROSITE" id="PS50013">
    <property type="entry name" value="CHROMO_2"/>
    <property type="match status" value="2"/>
</dbReference>
<evidence type="ECO:0000313" key="5">
    <source>
        <dbReference type="EMBL" id="KAK0393527.1"/>
    </source>
</evidence>
<accession>A0AA39LDT3</accession>
<dbReference type="GO" id="GO:0005634">
    <property type="term" value="C:nucleus"/>
    <property type="evidence" value="ECO:0007669"/>
    <property type="project" value="UniProtKB-SubCell"/>
</dbReference>
<dbReference type="SUPFAM" id="SSF54160">
    <property type="entry name" value="Chromo domain-like"/>
    <property type="match status" value="2"/>
</dbReference>
<feature type="region of interest" description="Disordered" evidence="3">
    <location>
        <begin position="143"/>
        <end position="176"/>
    </location>
</feature>
<evidence type="ECO:0000259" key="4">
    <source>
        <dbReference type="PROSITE" id="PS50013"/>
    </source>
</evidence>
<feature type="compositionally biased region" description="Basic residues" evidence="3">
    <location>
        <begin position="164"/>
        <end position="176"/>
    </location>
</feature>
<protein>
    <recommendedName>
        <fullName evidence="4">Chromo domain-containing protein</fullName>
    </recommendedName>
</protein>
<keyword evidence="6" id="KW-1185">Reference proteome</keyword>
<keyword evidence="2" id="KW-0539">Nucleus</keyword>
<feature type="domain" description="Chromo" evidence="4">
    <location>
        <begin position="87"/>
        <end position="148"/>
    </location>
</feature>
<sequence>MVRSIGQSEYWARNNTNYHRERYGVQPEEYDDTLFPIDCILNHRMTAKGELQYLVKWSGRPYTWADWLPYQNINSDLVMQYNAAHPFKIEKIVADRQTTSGITEYLIKFKRIILNAEVNWYTAEELVGCEDLIVAYNQRKMQKEKRKRKIEKTESSPDSERTLPRRTLRKRTCPNA</sequence>
<dbReference type="Proteomes" id="UP001175271">
    <property type="component" value="Unassembled WGS sequence"/>
</dbReference>
<feature type="compositionally biased region" description="Basic and acidic residues" evidence="3">
    <location>
        <begin position="151"/>
        <end position="163"/>
    </location>
</feature>
<dbReference type="PANTHER" id="PTHR22812">
    <property type="entry name" value="CHROMOBOX PROTEIN"/>
    <property type="match status" value="1"/>
</dbReference>
<feature type="domain" description="Chromo" evidence="4">
    <location>
        <begin position="35"/>
        <end position="73"/>
    </location>
</feature>
<comment type="subcellular location">
    <subcellularLocation>
        <location evidence="1">Nucleus</location>
    </subcellularLocation>
</comment>
<dbReference type="InterPro" id="IPR016197">
    <property type="entry name" value="Chromo-like_dom_sf"/>
</dbReference>
<evidence type="ECO:0000313" key="6">
    <source>
        <dbReference type="Proteomes" id="UP001175271"/>
    </source>
</evidence>
<evidence type="ECO:0000256" key="3">
    <source>
        <dbReference type="SAM" id="MobiDB-lite"/>
    </source>
</evidence>
<comment type="caution">
    <text evidence="5">The sequence shown here is derived from an EMBL/GenBank/DDBJ whole genome shotgun (WGS) entry which is preliminary data.</text>
</comment>
<dbReference type="InterPro" id="IPR000953">
    <property type="entry name" value="Chromo/chromo_shadow_dom"/>
</dbReference>
<proteinExistence type="predicted"/>
<dbReference type="InterPro" id="IPR023780">
    <property type="entry name" value="Chromo_domain"/>
</dbReference>
<dbReference type="InterPro" id="IPR051219">
    <property type="entry name" value="Heterochromatin_chromo-domain"/>
</dbReference>
<dbReference type="AlphaFoldDB" id="A0AA39LDT3"/>
<dbReference type="SMART" id="SM00298">
    <property type="entry name" value="CHROMO"/>
    <property type="match status" value="2"/>
</dbReference>
<reference evidence="5" key="1">
    <citation type="submission" date="2023-06" db="EMBL/GenBank/DDBJ databases">
        <title>Genomic analysis of the entomopathogenic nematode Steinernema hermaphroditum.</title>
        <authorList>
            <person name="Schwarz E.M."/>
            <person name="Heppert J.K."/>
            <person name="Baniya A."/>
            <person name="Schwartz H.T."/>
            <person name="Tan C.-H."/>
            <person name="Antoshechkin I."/>
            <person name="Sternberg P.W."/>
            <person name="Goodrich-Blair H."/>
            <person name="Dillman A.R."/>
        </authorList>
    </citation>
    <scope>NUCLEOTIDE SEQUENCE</scope>
    <source>
        <strain evidence="5">PS9179</strain>
        <tissue evidence="5">Whole animal</tissue>
    </source>
</reference>
<dbReference type="EMBL" id="JAUCMV010000005">
    <property type="protein sequence ID" value="KAK0393527.1"/>
    <property type="molecule type" value="Genomic_DNA"/>
</dbReference>
<dbReference type="CDD" id="cd00024">
    <property type="entry name" value="CD_CSD"/>
    <property type="match status" value="2"/>
</dbReference>
<gene>
    <name evidence="5" type="ORF">QR680_000255</name>
</gene>
<dbReference type="Pfam" id="PF00385">
    <property type="entry name" value="Chromo"/>
    <property type="match status" value="2"/>
</dbReference>
<name>A0AA39LDT3_9BILA</name>
<evidence type="ECO:0000256" key="2">
    <source>
        <dbReference type="ARBA" id="ARBA00023242"/>
    </source>
</evidence>
<dbReference type="Gene3D" id="2.40.50.40">
    <property type="match status" value="2"/>
</dbReference>
<evidence type="ECO:0000256" key="1">
    <source>
        <dbReference type="ARBA" id="ARBA00004123"/>
    </source>
</evidence>